<dbReference type="GeneID" id="20201899"/>
<evidence type="ECO:0000313" key="5">
    <source>
        <dbReference type="Proteomes" id="UP000015101"/>
    </source>
</evidence>
<organism evidence="4 5">
    <name type="scientific">Helobdella robusta</name>
    <name type="common">Californian leech</name>
    <dbReference type="NCBI Taxonomy" id="6412"/>
    <lineage>
        <taxon>Eukaryota</taxon>
        <taxon>Metazoa</taxon>
        <taxon>Spiralia</taxon>
        <taxon>Lophotrochozoa</taxon>
        <taxon>Annelida</taxon>
        <taxon>Clitellata</taxon>
        <taxon>Hirudinea</taxon>
        <taxon>Rhynchobdellida</taxon>
        <taxon>Glossiphoniidae</taxon>
        <taxon>Helobdella</taxon>
    </lineage>
</organism>
<sequence length="124" mass="13863">MSLKHLKHAGRTSRELLQARMLIQPLKVCSNNPFYESFDHDVHLCLGKVKKNSDANICSGDSGGPLMCTMDRVTWYLTGISSFVIGLPVEPKLDVREVVKKQCVIGVAAKVRSYLEFLQNLIKS</sequence>
<evidence type="ECO:0000313" key="3">
    <source>
        <dbReference type="EMBL" id="ESO10835.1"/>
    </source>
</evidence>
<dbReference type="KEGG" id="hro:HELRODRAFT_167337"/>
<dbReference type="HOGENOM" id="CLU_2006341_0_0_1"/>
<dbReference type="GO" id="GO:0006508">
    <property type="term" value="P:proteolysis"/>
    <property type="evidence" value="ECO:0007669"/>
    <property type="project" value="InterPro"/>
</dbReference>
<accession>T1EZ99</accession>
<dbReference type="GO" id="GO:0004252">
    <property type="term" value="F:serine-type endopeptidase activity"/>
    <property type="evidence" value="ECO:0007669"/>
    <property type="project" value="InterPro"/>
</dbReference>
<evidence type="ECO:0000256" key="1">
    <source>
        <dbReference type="ARBA" id="ARBA00023157"/>
    </source>
</evidence>
<protein>
    <recommendedName>
        <fullName evidence="2">Peptidase S1 domain-containing protein</fullName>
    </recommendedName>
</protein>
<dbReference type="EMBL" id="KB095858">
    <property type="protein sequence ID" value="ESO10835.1"/>
    <property type="molecule type" value="Genomic_DNA"/>
</dbReference>
<dbReference type="InterPro" id="IPR009003">
    <property type="entry name" value="Peptidase_S1_PA"/>
</dbReference>
<feature type="domain" description="Peptidase S1" evidence="2">
    <location>
        <begin position="8"/>
        <end position="85"/>
    </location>
</feature>
<dbReference type="Proteomes" id="UP000015101">
    <property type="component" value="Unassembled WGS sequence"/>
</dbReference>
<dbReference type="InParanoid" id="T1EZ99"/>
<dbReference type="Gene3D" id="2.40.10.10">
    <property type="entry name" value="Trypsin-like serine proteases"/>
    <property type="match status" value="1"/>
</dbReference>
<keyword evidence="5" id="KW-1185">Reference proteome</keyword>
<dbReference type="PROSITE" id="PS00135">
    <property type="entry name" value="TRYPSIN_SER"/>
    <property type="match status" value="1"/>
</dbReference>
<dbReference type="PANTHER" id="PTHR24252:SF7">
    <property type="entry name" value="HYALIN"/>
    <property type="match status" value="1"/>
</dbReference>
<reference evidence="4" key="3">
    <citation type="submission" date="2015-06" db="UniProtKB">
        <authorList>
            <consortium name="EnsemblMetazoa"/>
        </authorList>
    </citation>
    <scope>IDENTIFICATION</scope>
</reference>
<dbReference type="EMBL" id="AMQM01002759">
    <property type="status" value="NOT_ANNOTATED_CDS"/>
    <property type="molecule type" value="Genomic_DNA"/>
</dbReference>
<dbReference type="EnsemblMetazoa" id="HelroT167337">
    <property type="protein sequence ID" value="HelroP167337"/>
    <property type="gene ID" value="HelroG167337"/>
</dbReference>
<proteinExistence type="predicted"/>
<dbReference type="InterPro" id="IPR033116">
    <property type="entry name" value="TRYPSIN_SER"/>
</dbReference>
<name>T1EZ99_HELRO</name>
<reference evidence="3 5" key="2">
    <citation type="journal article" date="2013" name="Nature">
        <title>Insights into bilaterian evolution from three spiralian genomes.</title>
        <authorList>
            <person name="Simakov O."/>
            <person name="Marletaz F."/>
            <person name="Cho S.J."/>
            <person name="Edsinger-Gonzales E."/>
            <person name="Havlak P."/>
            <person name="Hellsten U."/>
            <person name="Kuo D.H."/>
            <person name="Larsson T."/>
            <person name="Lv J."/>
            <person name="Arendt D."/>
            <person name="Savage R."/>
            <person name="Osoegawa K."/>
            <person name="de Jong P."/>
            <person name="Grimwood J."/>
            <person name="Chapman J.A."/>
            <person name="Shapiro H."/>
            <person name="Aerts A."/>
            <person name="Otillar R.P."/>
            <person name="Terry A.Y."/>
            <person name="Boore J.L."/>
            <person name="Grigoriev I.V."/>
            <person name="Lindberg D.R."/>
            <person name="Seaver E.C."/>
            <person name="Weisblat D.A."/>
            <person name="Putnam N.H."/>
            <person name="Rokhsar D.S."/>
        </authorList>
    </citation>
    <scope>NUCLEOTIDE SEQUENCE</scope>
</reference>
<dbReference type="SUPFAM" id="SSF50494">
    <property type="entry name" value="Trypsin-like serine proteases"/>
    <property type="match status" value="1"/>
</dbReference>
<dbReference type="PANTHER" id="PTHR24252">
    <property type="entry name" value="ACROSIN-RELATED"/>
    <property type="match status" value="1"/>
</dbReference>
<dbReference type="InterPro" id="IPR001254">
    <property type="entry name" value="Trypsin_dom"/>
</dbReference>
<keyword evidence="1" id="KW-1015">Disulfide bond</keyword>
<evidence type="ECO:0000313" key="4">
    <source>
        <dbReference type="EnsemblMetazoa" id="HelroP167337"/>
    </source>
</evidence>
<dbReference type="CTD" id="20201899"/>
<dbReference type="InterPro" id="IPR043504">
    <property type="entry name" value="Peptidase_S1_PA_chymotrypsin"/>
</dbReference>
<evidence type="ECO:0000259" key="2">
    <source>
        <dbReference type="Pfam" id="PF00089"/>
    </source>
</evidence>
<dbReference type="RefSeq" id="XP_009011104.1">
    <property type="nucleotide sequence ID" value="XM_009012856.1"/>
</dbReference>
<dbReference type="Pfam" id="PF00089">
    <property type="entry name" value="Trypsin"/>
    <property type="match status" value="1"/>
</dbReference>
<reference evidence="5" key="1">
    <citation type="submission" date="2012-12" db="EMBL/GenBank/DDBJ databases">
        <authorList>
            <person name="Hellsten U."/>
            <person name="Grimwood J."/>
            <person name="Chapman J.A."/>
            <person name="Shapiro H."/>
            <person name="Aerts A."/>
            <person name="Otillar R.P."/>
            <person name="Terry A.Y."/>
            <person name="Boore J.L."/>
            <person name="Simakov O."/>
            <person name="Marletaz F."/>
            <person name="Cho S.-J."/>
            <person name="Edsinger-Gonzales E."/>
            <person name="Havlak P."/>
            <person name="Kuo D.-H."/>
            <person name="Larsson T."/>
            <person name="Lv J."/>
            <person name="Arendt D."/>
            <person name="Savage R."/>
            <person name="Osoegawa K."/>
            <person name="de Jong P."/>
            <person name="Lindberg D.R."/>
            <person name="Seaver E.C."/>
            <person name="Weisblat D.A."/>
            <person name="Putnam N.H."/>
            <person name="Grigoriev I.V."/>
            <person name="Rokhsar D.S."/>
        </authorList>
    </citation>
    <scope>NUCLEOTIDE SEQUENCE</scope>
</reference>
<dbReference type="AlphaFoldDB" id="T1EZ99"/>
<gene>
    <name evidence="4" type="primary">20201899</name>
    <name evidence="3" type="ORF">HELRODRAFT_167337</name>
</gene>
<dbReference type="OrthoDB" id="5565075at2759"/>
<dbReference type="STRING" id="6412.T1EZ99"/>